<evidence type="ECO:0000256" key="1">
    <source>
        <dbReference type="ARBA" id="ARBA00004324"/>
    </source>
</evidence>
<evidence type="ECO:0000313" key="9">
    <source>
        <dbReference type="Proteomes" id="UP000606786"/>
    </source>
</evidence>
<keyword evidence="9" id="KW-1185">Reference proteome</keyword>
<dbReference type="KEGG" id="ccat:101456163"/>
<feature type="compositionally biased region" description="Polar residues" evidence="6">
    <location>
        <begin position="1"/>
        <end position="12"/>
    </location>
</feature>
<feature type="region of interest" description="Disordered" evidence="6">
    <location>
        <begin position="407"/>
        <end position="429"/>
    </location>
</feature>
<dbReference type="AlphaFoldDB" id="Q8MWH1"/>
<name>Q8MWH1_CERCA</name>
<dbReference type="InterPro" id="IPR010519">
    <property type="entry name" value="Tra"/>
</dbReference>
<dbReference type="GO" id="GO:0016607">
    <property type="term" value="C:nuclear speck"/>
    <property type="evidence" value="ECO:0007669"/>
    <property type="project" value="UniProtKB-SubCell"/>
</dbReference>
<dbReference type="GO" id="GO:0046660">
    <property type="term" value="P:female sex differentiation"/>
    <property type="evidence" value="ECO:0007669"/>
    <property type="project" value="InterPro"/>
</dbReference>
<reference evidence="7" key="1">
    <citation type="journal article" date="2002" name="Development">
        <title>The transformer gene in Ceratitis capitata provides a genetic basis for selecting and remembering the sexual fate.</title>
        <authorList>
            <person name="Pane A."/>
            <person name="Salvemini M."/>
            <person name="Delli Bovi P."/>
            <person name="Polito C."/>
            <person name="Saccone G."/>
        </authorList>
    </citation>
    <scope>NUCLEOTIDE SEQUENCE</scope>
</reference>
<keyword evidence="4" id="KW-0726">Sexual differentiation</keyword>
<evidence type="ECO:0000313" key="8">
    <source>
        <dbReference type="EMBL" id="CAD7004838.1"/>
    </source>
</evidence>
<feature type="compositionally biased region" description="Basic and acidic residues" evidence="6">
    <location>
        <begin position="78"/>
        <end position="110"/>
    </location>
</feature>
<feature type="compositionally biased region" description="Basic residues" evidence="6">
    <location>
        <begin position="200"/>
        <end position="226"/>
    </location>
</feature>
<feature type="region of interest" description="Disordered" evidence="6">
    <location>
        <begin position="1"/>
        <end position="29"/>
    </location>
</feature>
<feature type="compositionally biased region" description="Basic and acidic residues" evidence="6">
    <location>
        <begin position="302"/>
        <end position="317"/>
    </location>
</feature>
<keyword evidence="3" id="KW-0221">Differentiation</keyword>
<evidence type="ECO:0000256" key="5">
    <source>
        <dbReference type="ARBA" id="ARBA00023242"/>
    </source>
</evidence>
<evidence type="ECO:0000256" key="3">
    <source>
        <dbReference type="ARBA" id="ARBA00022782"/>
    </source>
</evidence>
<dbReference type="EMBL" id="AF434936">
    <property type="protein sequence ID" value="AAM88673.1"/>
    <property type="molecule type" value="mRNA"/>
</dbReference>
<dbReference type="Pfam" id="PF06495">
    <property type="entry name" value="Transformer"/>
    <property type="match status" value="2"/>
</dbReference>
<sequence length="429" mass="50080">MNMNITKASATTRKIRIEQNVPSGSVRKGPYAIERSVNPSEVVIKRRFGEGSKPLFQRDDIVVNPDNVVSNVGAHFETQPKDRSNNSKEEVENQWRKERHKSTDSSSPERFRKHHSSNKSEHSNSGNNITTRHTKTHHPSQENLNTASKRRDSSPPTNRRHRTPEKVPYFIDEIRERDRIRRKYGKRSTKSPSPPVMSSKFRRRRSYSRSISRSRSHSPARSKNRTHVYGSLSRRSSSVDRYIGGGRKRRRENLRTERDRDGQYRHHGHRSEEQERSRRGRSPRARTRSRTRSRERSKHVRARNDERNKNLHGNHDELTNAELNQRNLTQPQIITIPVPVPADFLNYAYSTWPTQTQWSHPMTPPPRYGAPAYHMPTILPATVMPPMRPALPPYGLPPQPMRYGGRGLRFPQQHGPRPWRPNFRPKTHK</sequence>
<dbReference type="Proteomes" id="UP000606786">
    <property type="component" value="Unassembled WGS sequence"/>
</dbReference>
<dbReference type="GO" id="GO:0006397">
    <property type="term" value="P:mRNA processing"/>
    <property type="evidence" value="ECO:0007669"/>
    <property type="project" value="InterPro"/>
</dbReference>
<comment type="subcellular location">
    <subcellularLocation>
        <location evidence="1">Nucleus speckle</location>
    </subcellularLocation>
</comment>
<gene>
    <name evidence="7" type="primary">tra</name>
    <name evidence="8" type="ORF">CCAP1982_LOCUS13225</name>
</gene>
<evidence type="ECO:0000256" key="4">
    <source>
        <dbReference type="ARBA" id="ARBA00022928"/>
    </source>
</evidence>
<dbReference type="OrthoDB" id="8066210at2759"/>
<dbReference type="EMBL" id="CAJHJT010000034">
    <property type="protein sequence ID" value="CAD7004838.1"/>
    <property type="molecule type" value="Genomic_DNA"/>
</dbReference>
<proteinExistence type="evidence at transcript level"/>
<organism evidence="7">
    <name type="scientific">Ceratitis capitata</name>
    <name type="common">Mediterranean fruit fly</name>
    <name type="synonym">Tephritis capitata</name>
    <dbReference type="NCBI Taxonomy" id="7213"/>
    <lineage>
        <taxon>Eukaryota</taxon>
        <taxon>Metazoa</taxon>
        <taxon>Ecdysozoa</taxon>
        <taxon>Arthropoda</taxon>
        <taxon>Hexapoda</taxon>
        <taxon>Insecta</taxon>
        <taxon>Pterygota</taxon>
        <taxon>Neoptera</taxon>
        <taxon>Endopterygota</taxon>
        <taxon>Diptera</taxon>
        <taxon>Brachycera</taxon>
        <taxon>Muscomorpha</taxon>
        <taxon>Tephritoidea</taxon>
        <taxon>Tephritidae</taxon>
        <taxon>Ceratitis</taxon>
        <taxon>Ceratitis</taxon>
    </lineage>
</organism>
<protein>
    <recommendedName>
        <fullName evidence="2">Female-specific protein transformer</fullName>
    </recommendedName>
</protein>
<evidence type="ECO:0000256" key="6">
    <source>
        <dbReference type="SAM" id="MobiDB-lite"/>
    </source>
</evidence>
<accession>Q8MWH1</accession>
<keyword evidence="5" id="KW-0539">Nucleus</keyword>
<evidence type="ECO:0000256" key="2">
    <source>
        <dbReference type="ARBA" id="ARBA00016053"/>
    </source>
</evidence>
<dbReference type="GO" id="GO:0030154">
    <property type="term" value="P:cell differentiation"/>
    <property type="evidence" value="ECO:0007669"/>
    <property type="project" value="UniProtKB-KW"/>
</dbReference>
<feature type="region of interest" description="Disordered" evidence="6">
    <location>
        <begin position="74"/>
        <end position="317"/>
    </location>
</feature>
<reference evidence="8" key="2">
    <citation type="submission" date="2020-11" db="EMBL/GenBank/DDBJ databases">
        <authorList>
            <person name="Whitehead M."/>
        </authorList>
    </citation>
    <scope>NUCLEOTIDE SEQUENCE</scope>
    <source>
        <strain evidence="8">EGII</strain>
    </source>
</reference>
<dbReference type="GeneID" id="101456163"/>
<feature type="compositionally biased region" description="Basic residues" evidence="6">
    <location>
        <begin position="278"/>
        <end position="301"/>
    </location>
</feature>
<evidence type="ECO:0000313" key="7">
    <source>
        <dbReference type="EMBL" id="AAM88673.1"/>
    </source>
</evidence>
<feature type="compositionally biased region" description="Basic and acidic residues" evidence="6">
    <location>
        <begin position="253"/>
        <end position="277"/>
    </location>
</feature>
<feature type="compositionally biased region" description="Basic residues" evidence="6">
    <location>
        <begin position="180"/>
        <end position="189"/>
    </location>
</feature>